<evidence type="ECO:0000313" key="2">
    <source>
        <dbReference type="EMBL" id="MFC6953307.1"/>
    </source>
</evidence>
<dbReference type="AlphaFoldDB" id="A0ABD5VGT3"/>
<dbReference type="Gene3D" id="3.40.50.150">
    <property type="entry name" value="Vaccinia Virus protein VP39"/>
    <property type="match status" value="1"/>
</dbReference>
<proteinExistence type="predicted"/>
<keyword evidence="2" id="KW-0489">Methyltransferase</keyword>
<feature type="domain" description="Methyltransferase" evidence="1">
    <location>
        <begin position="61"/>
        <end position="162"/>
    </location>
</feature>
<dbReference type="InterPro" id="IPR025714">
    <property type="entry name" value="Methyltranfer_dom"/>
</dbReference>
<dbReference type="GO" id="GO:0032259">
    <property type="term" value="P:methylation"/>
    <property type="evidence" value="ECO:0007669"/>
    <property type="project" value="UniProtKB-KW"/>
</dbReference>
<keyword evidence="2" id="KW-0808">Transferase</keyword>
<dbReference type="InterPro" id="IPR053173">
    <property type="entry name" value="SAM-binding_MTase"/>
</dbReference>
<protein>
    <submittedName>
        <fullName evidence="2">Class I SAM-dependent methyltransferase</fullName>
    </submittedName>
</protein>
<dbReference type="Proteomes" id="UP001596395">
    <property type="component" value="Unassembled WGS sequence"/>
</dbReference>
<organism evidence="2 3">
    <name type="scientific">Halorubellus litoreus</name>
    <dbReference type="NCBI Taxonomy" id="755308"/>
    <lineage>
        <taxon>Archaea</taxon>
        <taxon>Methanobacteriati</taxon>
        <taxon>Methanobacteriota</taxon>
        <taxon>Stenosarchaea group</taxon>
        <taxon>Halobacteria</taxon>
        <taxon>Halobacteriales</taxon>
        <taxon>Halorubellaceae</taxon>
        <taxon>Halorubellus</taxon>
    </lineage>
</organism>
<dbReference type="PANTHER" id="PTHR45128">
    <property type="entry name" value="METHYLTRANSFERASE TYPE 11"/>
    <property type="match status" value="1"/>
</dbReference>
<keyword evidence="3" id="KW-1185">Reference proteome</keyword>
<dbReference type="GO" id="GO:0008168">
    <property type="term" value="F:methyltransferase activity"/>
    <property type="evidence" value="ECO:0007669"/>
    <property type="project" value="UniProtKB-KW"/>
</dbReference>
<comment type="caution">
    <text evidence="2">The sequence shown here is derived from an EMBL/GenBank/DDBJ whole genome shotgun (WGS) entry which is preliminary data.</text>
</comment>
<dbReference type="PANTHER" id="PTHR45128:SF1">
    <property type="entry name" value="S-ADENOSYLMETHIONINE-DEPENDENT METHYLTRANSFERASE RV2258C"/>
    <property type="match status" value="1"/>
</dbReference>
<accession>A0ABD5VGT3</accession>
<dbReference type="Pfam" id="PF13847">
    <property type="entry name" value="Methyltransf_31"/>
    <property type="match status" value="1"/>
</dbReference>
<name>A0ABD5VGT3_9EURY</name>
<dbReference type="InterPro" id="IPR029063">
    <property type="entry name" value="SAM-dependent_MTases_sf"/>
</dbReference>
<dbReference type="CDD" id="cd02440">
    <property type="entry name" value="AdoMet_MTases"/>
    <property type="match status" value="1"/>
</dbReference>
<dbReference type="RefSeq" id="WP_336350268.1">
    <property type="nucleotide sequence ID" value="NZ_JAZAQL010000002.1"/>
</dbReference>
<dbReference type="SUPFAM" id="SSF53335">
    <property type="entry name" value="S-adenosyl-L-methionine-dependent methyltransferases"/>
    <property type="match status" value="1"/>
</dbReference>
<gene>
    <name evidence="2" type="ORF">ACFQGB_10575</name>
</gene>
<reference evidence="2 3" key="1">
    <citation type="journal article" date="2019" name="Int. J. Syst. Evol. Microbiol.">
        <title>The Global Catalogue of Microorganisms (GCM) 10K type strain sequencing project: providing services to taxonomists for standard genome sequencing and annotation.</title>
        <authorList>
            <consortium name="The Broad Institute Genomics Platform"/>
            <consortium name="The Broad Institute Genome Sequencing Center for Infectious Disease"/>
            <person name="Wu L."/>
            <person name="Ma J."/>
        </authorList>
    </citation>
    <scope>NUCLEOTIDE SEQUENCE [LARGE SCALE GENOMIC DNA]</scope>
    <source>
        <strain evidence="2 3">GX26</strain>
    </source>
</reference>
<evidence type="ECO:0000259" key="1">
    <source>
        <dbReference type="Pfam" id="PF13847"/>
    </source>
</evidence>
<dbReference type="EMBL" id="JBHSXN010000002">
    <property type="protein sequence ID" value="MFC6953307.1"/>
    <property type="molecule type" value="Genomic_DNA"/>
</dbReference>
<sequence>MTGTIDASDRSDASHPETIDWNAFWRDADESDREYATPSTHHVRDLLAQFFDAKGVPESFADVGCGPGVVAFHVAREHPDTTVYGYDAATSIVAENRERAATDEISNVHFEQAALPDLDIDRQFDTVLCYGTMSYVADSAAALRALYDAVEPGGHLVLGYVNDGYRRHLQRILDDPVGHGKDPDAFDAAEFERRWRLVLDGESTLTYEAIHDAVGTWPRSFWEVADYPEERWAWEDVPIVWLPK</sequence>
<evidence type="ECO:0000313" key="3">
    <source>
        <dbReference type="Proteomes" id="UP001596395"/>
    </source>
</evidence>